<proteinExistence type="inferred from homology"/>
<comment type="catalytic activity">
    <reaction evidence="13">
        <text>a lipid A disaccharide + ATP = a lipid IVA + ADP + H(+)</text>
        <dbReference type="Rhea" id="RHEA:67840"/>
        <dbReference type="ChEBI" id="CHEBI:15378"/>
        <dbReference type="ChEBI" id="CHEBI:30616"/>
        <dbReference type="ChEBI" id="CHEBI:176343"/>
        <dbReference type="ChEBI" id="CHEBI:176425"/>
        <dbReference type="ChEBI" id="CHEBI:456216"/>
        <dbReference type="EC" id="2.7.1.130"/>
    </reaction>
</comment>
<protein>
    <recommendedName>
        <fullName evidence="4 13">Tetraacyldisaccharide 4'-kinase</fullName>
        <ecNumber evidence="3 13">2.7.1.130</ecNumber>
    </recommendedName>
    <alternativeName>
        <fullName evidence="12 13">Lipid A 4'-kinase</fullName>
    </alternativeName>
</protein>
<evidence type="ECO:0000256" key="10">
    <source>
        <dbReference type="ARBA" id="ARBA00022840"/>
    </source>
</evidence>
<feature type="binding site" evidence="13">
    <location>
        <begin position="61"/>
        <end position="68"/>
    </location>
    <ligand>
        <name>ATP</name>
        <dbReference type="ChEBI" id="CHEBI:30616"/>
    </ligand>
</feature>
<comment type="similarity">
    <text evidence="13">Belongs to the LpxK family.</text>
</comment>
<dbReference type="InterPro" id="IPR027417">
    <property type="entry name" value="P-loop_NTPase"/>
</dbReference>
<accession>A0A2N5X4V9</accession>
<evidence type="ECO:0000256" key="13">
    <source>
        <dbReference type="HAMAP-Rule" id="MF_00409"/>
    </source>
</evidence>
<dbReference type="HAMAP" id="MF_00409">
    <property type="entry name" value="LpxK"/>
    <property type="match status" value="1"/>
</dbReference>
<dbReference type="EC" id="2.7.1.130" evidence="3 13"/>
<dbReference type="GO" id="GO:0009244">
    <property type="term" value="P:lipopolysaccharide core region biosynthetic process"/>
    <property type="evidence" value="ECO:0007669"/>
    <property type="project" value="TreeGrafter"/>
</dbReference>
<dbReference type="GO" id="GO:0009245">
    <property type="term" value="P:lipid A biosynthetic process"/>
    <property type="evidence" value="ECO:0007669"/>
    <property type="project" value="UniProtKB-UniRule"/>
</dbReference>
<gene>
    <name evidence="13" type="primary">lpxK</name>
    <name evidence="14" type="ORF">C0039_08285</name>
</gene>
<dbReference type="UniPathway" id="UPA00359">
    <property type="reaction ID" value="UER00482"/>
</dbReference>
<keyword evidence="7 13" id="KW-0808">Transferase</keyword>
<evidence type="ECO:0000313" key="14">
    <source>
        <dbReference type="EMBL" id="PLW69510.1"/>
    </source>
</evidence>
<keyword evidence="5 13" id="KW-0444">Lipid biosynthesis</keyword>
<evidence type="ECO:0000256" key="6">
    <source>
        <dbReference type="ARBA" id="ARBA00022556"/>
    </source>
</evidence>
<evidence type="ECO:0000256" key="3">
    <source>
        <dbReference type="ARBA" id="ARBA00012071"/>
    </source>
</evidence>
<dbReference type="AlphaFoldDB" id="A0A2N5X4V9"/>
<evidence type="ECO:0000256" key="5">
    <source>
        <dbReference type="ARBA" id="ARBA00022516"/>
    </source>
</evidence>
<dbReference type="GO" id="GO:0009029">
    <property type="term" value="F:lipid-A 4'-kinase activity"/>
    <property type="evidence" value="ECO:0007669"/>
    <property type="project" value="UniProtKB-UniRule"/>
</dbReference>
<dbReference type="RefSeq" id="WP_101517813.1">
    <property type="nucleotide sequence ID" value="NZ_PKUS01000007.1"/>
</dbReference>
<dbReference type="GO" id="GO:0005886">
    <property type="term" value="C:plasma membrane"/>
    <property type="evidence" value="ECO:0007669"/>
    <property type="project" value="TreeGrafter"/>
</dbReference>
<evidence type="ECO:0000256" key="11">
    <source>
        <dbReference type="ARBA" id="ARBA00023098"/>
    </source>
</evidence>
<organism evidence="14 15">
    <name type="scientific">Pseudohalioglobus lutimaris</name>
    <dbReference type="NCBI Taxonomy" id="1737061"/>
    <lineage>
        <taxon>Bacteria</taxon>
        <taxon>Pseudomonadati</taxon>
        <taxon>Pseudomonadota</taxon>
        <taxon>Gammaproteobacteria</taxon>
        <taxon>Cellvibrionales</taxon>
        <taxon>Halieaceae</taxon>
        <taxon>Pseudohalioglobus</taxon>
    </lineage>
</organism>
<dbReference type="EMBL" id="PKUS01000007">
    <property type="protein sequence ID" value="PLW69510.1"/>
    <property type="molecule type" value="Genomic_DNA"/>
</dbReference>
<keyword evidence="6 13" id="KW-0441">Lipid A biosynthesis</keyword>
<keyword evidence="15" id="KW-1185">Reference proteome</keyword>
<keyword evidence="10 13" id="KW-0067">ATP-binding</keyword>
<comment type="function">
    <text evidence="1 13">Transfers the gamma-phosphate of ATP to the 4'-position of a tetraacyldisaccharide 1-phosphate intermediate (termed DS-1-P) to form tetraacyldisaccharide 1,4'-bis-phosphate (lipid IVA).</text>
</comment>
<comment type="caution">
    <text evidence="14">The sequence shown here is derived from an EMBL/GenBank/DDBJ whole genome shotgun (WGS) entry which is preliminary data.</text>
</comment>
<evidence type="ECO:0000256" key="1">
    <source>
        <dbReference type="ARBA" id="ARBA00002274"/>
    </source>
</evidence>
<dbReference type="InterPro" id="IPR003758">
    <property type="entry name" value="LpxK"/>
</dbReference>
<dbReference type="SUPFAM" id="SSF52540">
    <property type="entry name" value="P-loop containing nucleoside triphosphate hydrolases"/>
    <property type="match status" value="1"/>
</dbReference>
<evidence type="ECO:0000256" key="12">
    <source>
        <dbReference type="ARBA" id="ARBA00029757"/>
    </source>
</evidence>
<evidence type="ECO:0000313" key="15">
    <source>
        <dbReference type="Proteomes" id="UP000235005"/>
    </source>
</evidence>
<evidence type="ECO:0000256" key="4">
    <source>
        <dbReference type="ARBA" id="ARBA00016436"/>
    </source>
</evidence>
<dbReference type="NCBIfam" id="TIGR00682">
    <property type="entry name" value="lpxK"/>
    <property type="match status" value="1"/>
</dbReference>
<keyword evidence="9 13" id="KW-0418">Kinase</keyword>
<name>A0A2N5X4V9_9GAMM</name>
<comment type="pathway">
    <text evidence="2 13">Glycolipid biosynthesis; lipid IV(A) biosynthesis; lipid IV(A) from (3R)-3-hydroxytetradecanoyl-[acyl-carrier-protein] and UDP-N-acetyl-alpha-D-glucosamine: step 6/6.</text>
</comment>
<dbReference type="OrthoDB" id="9766423at2"/>
<dbReference type="GO" id="GO:0005524">
    <property type="term" value="F:ATP binding"/>
    <property type="evidence" value="ECO:0007669"/>
    <property type="project" value="UniProtKB-UniRule"/>
</dbReference>
<evidence type="ECO:0000256" key="8">
    <source>
        <dbReference type="ARBA" id="ARBA00022741"/>
    </source>
</evidence>
<sequence>MTGHGGGIEAAWYRGDAWLWALRPLELLFRLVSALRRALYRRNLLSTYRAPLPVVVVGNITVGGTGKTPVVIALVEALHARGITAGVVSRGYGATAGEFPHVLTADSDASQCGDEPLLIYRRTATPCVVDPIRARAASTLLERFTVDLLISDDGLQHYALQRDLEIAVVDNVRRLGNGFCLPAGPLREPATRLQSVDHVLYRGSADPEQGVSYKPGAWVNVASGEERGVGAFADADAVCAMAGIGQPQQFFALLQDLGIAFQSRVFADHHAYTRADFAGLESQTILMTEKDAVKCGALAGPDAWYLRIDALLPDKVVDAVAALVHAR</sequence>
<evidence type="ECO:0000256" key="7">
    <source>
        <dbReference type="ARBA" id="ARBA00022679"/>
    </source>
</evidence>
<dbReference type="PANTHER" id="PTHR42724:SF1">
    <property type="entry name" value="TETRAACYLDISACCHARIDE 4'-KINASE, MITOCHONDRIAL-RELATED"/>
    <property type="match status" value="1"/>
</dbReference>
<keyword evidence="8 13" id="KW-0547">Nucleotide-binding</keyword>
<dbReference type="Proteomes" id="UP000235005">
    <property type="component" value="Unassembled WGS sequence"/>
</dbReference>
<dbReference type="PANTHER" id="PTHR42724">
    <property type="entry name" value="TETRAACYLDISACCHARIDE 4'-KINASE"/>
    <property type="match status" value="1"/>
</dbReference>
<evidence type="ECO:0000256" key="9">
    <source>
        <dbReference type="ARBA" id="ARBA00022777"/>
    </source>
</evidence>
<reference evidence="14 15" key="1">
    <citation type="submission" date="2018-01" db="EMBL/GenBank/DDBJ databases">
        <title>The draft genome sequence of Halioglobus lutimaris HF004.</title>
        <authorList>
            <person name="Du Z.-J."/>
            <person name="Shi M.-J."/>
        </authorList>
    </citation>
    <scope>NUCLEOTIDE SEQUENCE [LARGE SCALE GENOMIC DNA]</scope>
    <source>
        <strain evidence="14 15">HF004</strain>
    </source>
</reference>
<evidence type="ECO:0000256" key="2">
    <source>
        <dbReference type="ARBA" id="ARBA00004870"/>
    </source>
</evidence>
<keyword evidence="11 13" id="KW-0443">Lipid metabolism</keyword>
<dbReference type="Pfam" id="PF02606">
    <property type="entry name" value="LpxK"/>
    <property type="match status" value="1"/>
</dbReference>